<evidence type="ECO:0000256" key="3">
    <source>
        <dbReference type="ARBA" id="ARBA00023235"/>
    </source>
</evidence>
<evidence type="ECO:0000259" key="6">
    <source>
        <dbReference type="Pfam" id="PF00271"/>
    </source>
</evidence>
<proteinExistence type="inferred from homology"/>
<dbReference type="VEuPathDB" id="FungiDB:PGTG_18657"/>
<dbReference type="STRING" id="418459.E3L898"/>
<dbReference type="GO" id="GO:0043138">
    <property type="term" value="F:3'-5' DNA helicase activity"/>
    <property type="evidence" value="ECO:0007669"/>
    <property type="project" value="UniProtKB-EC"/>
</dbReference>
<dbReference type="Proteomes" id="UP000008783">
    <property type="component" value="Unassembled WGS sequence"/>
</dbReference>
<evidence type="ECO:0000256" key="2">
    <source>
        <dbReference type="ARBA" id="ARBA00023125"/>
    </source>
</evidence>
<dbReference type="GO" id="GO:0003677">
    <property type="term" value="F:DNA binding"/>
    <property type="evidence" value="ECO:0007669"/>
    <property type="project" value="UniProtKB-KW"/>
</dbReference>
<evidence type="ECO:0000256" key="5">
    <source>
        <dbReference type="ARBA" id="ARBA00034808"/>
    </source>
</evidence>
<dbReference type="KEGG" id="pgr:PGTG_18657"/>
<protein>
    <recommendedName>
        <fullName evidence="5">DNA 3'-5' helicase</fullName>
        <ecNumber evidence="5">5.6.2.4</ecNumber>
    </recommendedName>
</protein>
<dbReference type="SUPFAM" id="SSF52540">
    <property type="entry name" value="P-loop containing nucleoside triphosphate hydrolases"/>
    <property type="match status" value="1"/>
</dbReference>
<dbReference type="PANTHER" id="PTHR13710:SF105">
    <property type="entry name" value="ATP-DEPENDENT DNA HELICASE Q1"/>
    <property type="match status" value="1"/>
</dbReference>
<dbReference type="PANTHER" id="PTHR13710">
    <property type="entry name" value="DNA HELICASE RECQ FAMILY MEMBER"/>
    <property type="match status" value="1"/>
</dbReference>
<dbReference type="InterPro" id="IPR027417">
    <property type="entry name" value="P-loop_NTPase"/>
</dbReference>
<evidence type="ECO:0000313" key="7">
    <source>
        <dbReference type="EMBL" id="EFP92773.2"/>
    </source>
</evidence>
<dbReference type="AlphaFoldDB" id="E3L898"/>
<dbReference type="Pfam" id="PF00271">
    <property type="entry name" value="Helicase_C"/>
    <property type="match status" value="1"/>
</dbReference>
<accession>E3L898</accession>
<reference evidence="8" key="2">
    <citation type="journal article" date="2011" name="Proc. Natl. Acad. Sci. U.S.A.">
        <title>Obligate biotrophy features unraveled by the genomic analysis of rust fungi.</title>
        <authorList>
            <person name="Duplessis S."/>
            <person name="Cuomo C.A."/>
            <person name="Lin Y.-C."/>
            <person name="Aerts A."/>
            <person name="Tisserant E."/>
            <person name="Veneault-Fourrey C."/>
            <person name="Joly D.L."/>
            <person name="Hacquard S."/>
            <person name="Amselem J."/>
            <person name="Cantarel B.L."/>
            <person name="Chiu R."/>
            <person name="Coutinho P.M."/>
            <person name="Feau N."/>
            <person name="Field M."/>
            <person name="Frey P."/>
            <person name="Gelhaye E."/>
            <person name="Goldberg J."/>
            <person name="Grabherr M.G."/>
            <person name="Kodira C.D."/>
            <person name="Kohler A."/>
            <person name="Kuees U."/>
            <person name="Lindquist E.A."/>
            <person name="Lucas S.M."/>
            <person name="Mago R."/>
            <person name="Mauceli E."/>
            <person name="Morin E."/>
            <person name="Murat C."/>
            <person name="Pangilinan J.L."/>
            <person name="Park R."/>
            <person name="Pearson M."/>
            <person name="Quesneville H."/>
            <person name="Rouhier N."/>
            <person name="Sakthikumar S."/>
            <person name="Salamov A.A."/>
            <person name="Schmutz J."/>
            <person name="Selles B."/>
            <person name="Shapiro H."/>
            <person name="Tanguay P."/>
            <person name="Tuskan G.A."/>
            <person name="Henrissat B."/>
            <person name="Van de Peer Y."/>
            <person name="Rouze P."/>
            <person name="Ellis J.G."/>
            <person name="Dodds P.N."/>
            <person name="Schein J.E."/>
            <person name="Zhong S."/>
            <person name="Hamelin R.C."/>
            <person name="Grigoriev I.V."/>
            <person name="Szabo L.J."/>
            <person name="Martin F."/>
        </authorList>
    </citation>
    <scope>NUCLEOTIDE SEQUENCE [LARGE SCALE GENOMIC DNA]</scope>
    <source>
        <strain evidence="8">CRL 75-36-700-3 / race SCCL</strain>
    </source>
</reference>
<name>E3L898_PUCGT</name>
<keyword evidence="8" id="KW-1185">Reference proteome</keyword>
<dbReference type="OrthoDB" id="2507066at2759"/>
<feature type="domain" description="Helicase C-terminal" evidence="6">
    <location>
        <begin position="61"/>
        <end position="131"/>
    </location>
</feature>
<organism evidence="7 8">
    <name type="scientific">Puccinia graminis f. sp. tritici (strain CRL 75-36-700-3 / race SCCL)</name>
    <name type="common">Black stem rust fungus</name>
    <dbReference type="NCBI Taxonomy" id="418459"/>
    <lineage>
        <taxon>Eukaryota</taxon>
        <taxon>Fungi</taxon>
        <taxon>Dikarya</taxon>
        <taxon>Basidiomycota</taxon>
        <taxon>Pucciniomycotina</taxon>
        <taxon>Pucciniomycetes</taxon>
        <taxon>Pucciniales</taxon>
        <taxon>Pucciniaceae</taxon>
        <taxon>Puccinia</taxon>
    </lineage>
</organism>
<dbReference type="EC" id="5.6.2.4" evidence="5"/>
<gene>
    <name evidence="7" type="ORF">PGTG_18657</name>
</gene>
<dbReference type="GeneID" id="10542485"/>
<evidence type="ECO:0000256" key="4">
    <source>
        <dbReference type="ARBA" id="ARBA00034617"/>
    </source>
</evidence>
<dbReference type="InParanoid" id="E3L898"/>
<dbReference type="InterPro" id="IPR001650">
    <property type="entry name" value="Helicase_C-like"/>
</dbReference>
<sequence>MANSLASSLDLIKVFPSSKEVADLDMVPSLVYSGLCSWTATVLDVIDWARETPGGALQPNSHCARRFHSCTGNEDKIMCVEDFASGSFPVISCTMALGLGQNWKWVKMVTHMGRGDPASICQMIGRSGRDGKKGLAILFVEKNCWNGKNHIDRFVRGATQTDLDRMDVLAITTLCLRVAFALDNRLFQIVFCTLNLIPRLAFWGNGQCWLHSAVGGYPAYITEVDREKKESLAKCECSNCYPVKAATLIKALSVANNENFDDILNNNFTLTSNYNIKHKYPQKVPGIKKQKFTEDDVPEMDQFATMLMNDFNHHYETNVRPGGSTQGSDIFDKDDCLAILAQLEYITDPVYLKWIIG</sequence>
<dbReference type="EMBL" id="DS178372">
    <property type="protein sequence ID" value="EFP92773.2"/>
    <property type="molecule type" value="Genomic_DNA"/>
</dbReference>
<reference key="1">
    <citation type="submission" date="2007-01" db="EMBL/GenBank/DDBJ databases">
        <title>The Genome Sequence of Puccinia graminis f. sp. tritici Strain CRL 75-36-700-3.</title>
        <authorList>
            <consortium name="The Broad Institute Genome Sequencing Platform"/>
            <person name="Birren B."/>
            <person name="Lander E."/>
            <person name="Galagan J."/>
            <person name="Nusbaum C."/>
            <person name="Devon K."/>
            <person name="Cuomo C."/>
            <person name="Jaffe D."/>
            <person name="Butler J."/>
            <person name="Alvarez P."/>
            <person name="Gnerre S."/>
            <person name="Grabherr M."/>
            <person name="Mauceli E."/>
            <person name="Brockman W."/>
            <person name="Young S."/>
            <person name="LaButti K."/>
            <person name="Sykes S."/>
            <person name="DeCaprio D."/>
            <person name="Crawford M."/>
            <person name="Koehrsen M."/>
            <person name="Engels R."/>
            <person name="Montgomery P."/>
            <person name="Pearson M."/>
            <person name="Howarth C."/>
            <person name="Larson L."/>
            <person name="White J."/>
            <person name="Zeng Q."/>
            <person name="Kodira C."/>
            <person name="Yandava C."/>
            <person name="Alvarado L."/>
            <person name="O'Leary S."/>
            <person name="Szabo L."/>
            <person name="Dean R."/>
            <person name="Schein J."/>
        </authorList>
    </citation>
    <scope>NUCLEOTIDE SEQUENCE</scope>
    <source>
        <strain>CRL 75-36-700-3</strain>
    </source>
</reference>
<dbReference type="Gene3D" id="3.40.50.300">
    <property type="entry name" value="P-loop containing nucleotide triphosphate hydrolases"/>
    <property type="match status" value="1"/>
</dbReference>
<comment type="catalytic activity">
    <reaction evidence="4">
        <text>Couples ATP hydrolysis with the unwinding of duplex DNA by translocating in the 3'-5' direction.</text>
        <dbReference type="EC" id="5.6.2.4"/>
    </reaction>
</comment>
<evidence type="ECO:0000313" key="8">
    <source>
        <dbReference type="Proteomes" id="UP000008783"/>
    </source>
</evidence>
<dbReference type="RefSeq" id="XP_003337192.2">
    <property type="nucleotide sequence ID" value="XM_003337144.2"/>
</dbReference>
<comment type="similarity">
    <text evidence="1">Belongs to the helicase family. RecQ subfamily.</text>
</comment>
<dbReference type="HOGENOM" id="CLU_011478_4_1_1"/>
<keyword evidence="3" id="KW-0413">Isomerase</keyword>
<keyword evidence="2" id="KW-0238">DNA-binding</keyword>
<evidence type="ECO:0000256" key="1">
    <source>
        <dbReference type="ARBA" id="ARBA00005446"/>
    </source>
</evidence>